<feature type="transmembrane region" description="Helical" evidence="1">
    <location>
        <begin position="429"/>
        <end position="449"/>
    </location>
</feature>
<feature type="transmembrane region" description="Helical" evidence="1">
    <location>
        <begin position="531"/>
        <end position="550"/>
    </location>
</feature>
<dbReference type="Gene3D" id="3.30.70.1440">
    <property type="entry name" value="Multidrug efflux transporter AcrB pore domain"/>
    <property type="match status" value="1"/>
</dbReference>
<feature type="transmembrane region" description="Helical" evidence="1">
    <location>
        <begin position="12"/>
        <end position="32"/>
    </location>
</feature>
<feature type="transmembrane region" description="Helical" evidence="1">
    <location>
        <begin position="461"/>
        <end position="479"/>
    </location>
</feature>
<dbReference type="PRINTS" id="PR00702">
    <property type="entry name" value="ACRIFLAVINRP"/>
</dbReference>
<protein>
    <submittedName>
        <fullName evidence="2">Acriflavin resistance protein</fullName>
    </submittedName>
</protein>
<evidence type="ECO:0000256" key="1">
    <source>
        <dbReference type="SAM" id="Phobius"/>
    </source>
</evidence>
<dbReference type="Pfam" id="PF00873">
    <property type="entry name" value="ACR_tran"/>
    <property type="match status" value="1"/>
</dbReference>
<reference evidence="2 3" key="1">
    <citation type="submission" date="2007-01" db="EMBL/GenBank/DDBJ databases">
        <title>Annotation of the draft genome assembly of Thermosinus carboxydivorans Nor1.</title>
        <authorList>
            <consortium name="US DOE Joint Genome Institute (JGI-ORNL)"/>
            <person name="Larimer F."/>
            <person name="Land M."/>
            <person name="Hauser L."/>
        </authorList>
    </citation>
    <scope>NUCLEOTIDE SEQUENCE [LARGE SCALE GENOMIC DNA]</scope>
    <source>
        <strain evidence="2 3">Nor1</strain>
    </source>
</reference>
<dbReference type="InterPro" id="IPR027463">
    <property type="entry name" value="AcrB_DN_DC_subdom"/>
</dbReference>
<dbReference type="Proteomes" id="UP000005139">
    <property type="component" value="Unassembled WGS sequence"/>
</dbReference>
<feature type="transmembrane region" description="Helical" evidence="1">
    <location>
        <begin position="332"/>
        <end position="351"/>
    </location>
</feature>
<dbReference type="OrthoDB" id="8270at2"/>
<feature type="transmembrane region" description="Helical" evidence="1">
    <location>
        <begin position="983"/>
        <end position="1006"/>
    </location>
</feature>
<dbReference type="SUPFAM" id="SSF82714">
    <property type="entry name" value="Multidrug efflux transporter AcrB TolC docking domain, DN and DC subdomains"/>
    <property type="match status" value="2"/>
</dbReference>
<dbReference type="Gene3D" id="1.20.1640.10">
    <property type="entry name" value="Multidrug efflux transporter AcrB transmembrane domain"/>
    <property type="match status" value="2"/>
</dbReference>
<feature type="transmembrane region" description="Helical" evidence="1">
    <location>
        <begin position="851"/>
        <end position="870"/>
    </location>
</feature>
<accession>A1HLV2</accession>
<keyword evidence="1" id="KW-0472">Membrane</keyword>
<dbReference type="AlphaFoldDB" id="A1HLV2"/>
<feature type="transmembrane region" description="Helical" evidence="1">
    <location>
        <begin position="903"/>
        <end position="924"/>
    </location>
</feature>
<keyword evidence="3" id="KW-1185">Reference proteome</keyword>
<dbReference type="eggNOG" id="COG0841">
    <property type="taxonomic scope" value="Bacteria"/>
</dbReference>
<keyword evidence="1" id="KW-1133">Transmembrane helix</keyword>
<feature type="transmembrane region" description="Helical" evidence="1">
    <location>
        <begin position="877"/>
        <end position="897"/>
    </location>
</feature>
<dbReference type="PANTHER" id="PTHR32063:SF0">
    <property type="entry name" value="SWARMING MOTILITY PROTEIN SWRC"/>
    <property type="match status" value="1"/>
</dbReference>
<dbReference type="GO" id="GO:0042910">
    <property type="term" value="F:xenobiotic transmembrane transporter activity"/>
    <property type="evidence" value="ECO:0007669"/>
    <property type="project" value="TreeGrafter"/>
</dbReference>
<dbReference type="SUPFAM" id="SSF82866">
    <property type="entry name" value="Multidrug efflux transporter AcrB transmembrane domain"/>
    <property type="match status" value="2"/>
</dbReference>
<feature type="transmembrane region" description="Helical" evidence="1">
    <location>
        <begin position="358"/>
        <end position="375"/>
    </location>
</feature>
<proteinExistence type="predicted"/>
<gene>
    <name evidence="2" type="ORF">TcarDRAFT_2495</name>
</gene>
<evidence type="ECO:0000313" key="3">
    <source>
        <dbReference type="Proteomes" id="UP000005139"/>
    </source>
</evidence>
<dbReference type="Gene3D" id="3.30.70.1430">
    <property type="entry name" value="Multidrug efflux transporter AcrB pore domain"/>
    <property type="match status" value="2"/>
</dbReference>
<dbReference type="Gene3D" id="3.30.70.1320">
    <property type="entry name" value="Multidrug efflux transporter AcrB pore domain like"/>
    <property type="match status" value="1"/>
</dbReference>
<comment type="caution">
    <text evidence="2">The sequence shown here is derived from an EMBL/GenBank/DDBJ whole genome shotgun (WGS) entry which is preliminary data.</text>
</comment>
<dbReference type="GO" id="GO:0005886">
    <property type="term" value="C:plasma membrane"/>
    <property type="evidence" value="ECO:0007669"/>
    <property type="project" value="TreeGrafter"/>
</dbReference>
<keyword evidence="1" id="KW-0812">Transmembrane</keyword>
<evidence type="ECO:0000313" key="2">
    <source>
        <dbReference type="EMBL" id="EAX48806.1"/>
    </source>
</evidence>
<dbReference type="SUPFAM" id="SSF82693">
    <property type="entry name" value="Multidrug efflux transporter AcrB pore domain, PN1, PN2, PC1 and PC2 subdomains"/>
    <property type="match status" value="3"/>
</dbReference>
<organism evidence="2 3">
    <name type="scientific">Thermosinus carboxydivorans Nor1</name>
    <dbReference type="NCBI Taxonomy" id="401526"/>
    <lineage>
        <taxon>Bacteria</taxon>
        <taxon>Bacillati</taxon>
        <taxon>Bacillota</taxon>
        <taxon>Negativicutes</taxon>
        <taxon>Selenomonadales</taxon>
        <taxon>Sporomusaceae</taxon>
        <taxon>Thermosinus</taxon>
    </lineage>
</organism>
<reference evidence="2 3" key="2">
    <citation type="submission" date="2007-01" db="EMBL/GenBank/DDBJ databases">
        <title>Sequencing of the draft genome and assembly of Thermosinus carboxydivorans Nor1.</title>
        <authorList>
            <consortium name="US DOE Joint Genome Institute (JGI-PGF)"/>
            <person name="Copeland A."/>
            <person name="Lucas S."/>
            <person name="Lapidus A."/>
            <person name="Barry K."/>
            <person name="Glavina del Rio T."/>
            <person name="Dalin E."/>
            <person name="Tice H."/>
            <person name="Bruce D."/>
            <person name="Pitluck S."/>
            <person name="Richardson P."/>
        </authorList>
    </citation>
    <scope>NUCLEOTIDE SEQUENCE [LARGE SCALE GENOMIC DNA]</scope>
    <source>
        <strain evidence="2 3">Nor1</strain>
    </source>
</reference>
<dbReference type="InterPro" id="IPR001036">
    <property type="entry name" value="Acrflvin-R"/>
</dbReference>
<dbReference type="EMBL" id="AAWL01000001">
    <property type="protein sequence ID" value="EAX48806.1"/>
    <property type="molecule type" value="Genomic_DNA"/>
</dbReference>
<sequence precursor="true">MILTSISLKRPVFATVTILALIVLGFFSYATLNVDEWPNVEFPYVTVMVTYRGASPEQVETKITQKVEEAVSSIAGVKHIYSTIREGVSYTTIEFTLETSPATAAQDVRDKIGRIRGELPQDADEPVIMRFDPSEAPIASVVVTGNMSVRELTILVDDVIKRRLETVNGVGAINVYGASKREIQINLDKDKIAAYGLTIPEIVDNLRGENLEVPGGKVTHGDREVVMRTAGNYKTVQDFLNAPVGRRDNVQLYVANIATVTDTTEEPTSITKFNGREAIGLDIMKQSGTNTVQVVKDVKKVLEELKKDLPPGVELVLVRDNSRTIKESVDDVIFNLVLGGVLAVAIVFLFLGNWRSTMISAIAIPASIISTFFIMKLLNFTLNTMSLMALSLAVGLLIDDAIVVIENIVRHMEMGKDKFTAALEGTQEIGLAVTATTLTLVAVFVPVGLMSGIVGQFFKQFGITVAFSVLVSLFVAFTLTPMLSANYLDIAHGQKNNALGRFITWWNRHFDRLTERYSAFLASALTKRGKVAAAAVLMFIASLGLVPFLGSNFISRTDNAEFSVTVDVDAGMSVAGSSALADRLTEIIRAVPEVTMTYSVADADTIKIYTRLTEKQQRKRSDDQIIAELRGKLNAIPGVKVSVTKKAGLNESKPVTLVIRGENLDTLAEIAEQTQHVIEMTPGAVDVTSTYKPGKPDAQIRIKHDQAADLGVSTASVADTLRTMFNGLVVSQYKDGDDRFDVRIRLAPENRVSLSDLSGIYLPAKYRDSRGQTIMAPLSQVTETVYATSPSEIRRYDRQKQIQLSANLEGTSLGKFNKVLTEKLKQIPLPPGYSFVATGEAERMGESFTSIGMALALAVIFIFFVLAAQFESYIDPFAIMLSLPLAIIGAILGLLVMKSDLSIMSLIGVIMLMGLVTKNAILLIDFTKQRRAEGIDRDTALVEAARIRMRPIMMTTAAMVFGMLPLAFGIGPGAEARAPMAHAIIGGLITSTILTLLVVPVVYSLLDDGKQKYRFAKLFKARHTGPKT</sequence>
<dbReference type="PANTHER" id="PTHR32063">
    <property type="match status" value="1"/>
</dbReference>
<name>A1HLV2_9FIRM</name>
<dbReference type="Gene3D" id="3.30.2090.10">
    <property type="entry name" value="Multidrug efflux transporter AcrB TolC docking domain, DN and DC subdomains"/>
    <property type="match status" value="2"/>
</dbReference>
<dbReference type="RefSeq" id="WP_007288013.1">
    <property type="nucleotide sequence ID" value="NZ_AAWL01000001.1"/>
</dbReference>
<feature type="transmembrane region" description="Helical" evidence="1">
    <location>
        <begin position="952"/>
        <end position="971"/>
    </location>
</feature>
<feature type="transmembrane region" description="Helical" evidence="1">
    <location>
        <begin position="387"/>
        <end position="409"/>
    </location>
</feature>